<comment type="caution">
    <text evidence="2">The sequence shown here is derived from an EMBL/GenBank/DDBJ whole genome shotgun (WGS) entry which is preliminary data.</text>
</comment>
<keyword evidence="3" id="KW-1185">Reference proteome</keyword>
<protein>
    <submittedName>
        <fullName evidence="2">Uncharacterized protein</fullName>
    </submittedName>
</protein>
<gene>
    <name evidence="2" type="ORF">AVEN_18597_1</name>
</gene>
<evidence type="ECO:0000313" key="2">
    <source>
        <dbReference type="EMBL" id="GBM43424.1"/>
    </source>
</evidence>
<dbReference type="EMBL" id="BGPR01001029">
    <property type="protein sequence ID" value="GBM43424.1"/>
    <property type="molecule type" value="Genomic_DNA"/>
</dbReference>
<dbReference type="AlphaFoldDB" id="A0A4Y2FUV4"/>
<evidence type="ECO:0000313" key="3">
    <source>
        <dbReference type="Proteomes" id="UP000499080"/>
    </source>
</evidence>
<feature type="compositionally biased region" description="Basic residues" evidence="1">
    <location>
        <begin position="379"/>
        <end position="406"/>
    </location>
</feature>
<name>A0A4Y2FUV4_ARAVE</name>
<reference evidence="2 3" key="1">
    <citation type="journal article" date="2019" name="Sci. Rep.">
        <title>Orb-weaving spider Araneus ventricosus genome elucidates the spidroin gene catalogue.</title>
        <authorList>
            <person name="Kono N."/>
            <person name="Nakamura H."/>
            <person name="Ohtoshi R."/>
            <person name="Moran D.A.P."/>
            <person name="Shinohara A."/>
            <person name="Yoshida Y."/>
            <person name="Fujiwara M."/>
            <person name="Mori M."/>
            <person name="Tomita M."/>
            <person name="Arakawa K."/>
        </authorList>
    </citation>
    <scope>NUCLEOTIDE SEQUENCE [LARGE SCALE GENOMIC DNA]</scope>
</reference>
<evidence type="ECO:0000256" key="1">
    <source>
        <dbReference type="SAM" id="MobiDB-lite"/>
    </source>
</evidence>
<dbReference type="Proteomes" id="UP000499080">
    <property type="component" value="Unassembled WGS sequence"/>
</dbReference>
<sequence length="508" mass="56059">MAGSKKFSFKAGVDNLLRNQFPGLRVENPGVELISKLINDINSDMLTSIEKDFKSARLVDEGVFRHYAQKAITKVFPGVLARNALSESHKQLALLQSGCMIYGDDDRVTQQLKRRRESGASESVKRRKTERVANHFKNGVKKAFANLLPTLSFDATAAQLLGHRIQKFAKIVADQASKTYEKKEELQPVDIKNIISKYLEAKALSAANSEGSKCLVLFENGLLDFKPRRTIKSGWSQETVVQDQIFSSVFKPGIKSILNEASPDAVTDVKAPKFLGHILMEVGKYLAETTADTCKKKKNPELGNEELGRALSAAFPEQLRQHAILHASDDVSNYMKGLLLYEREPDKPIKRKAQTVRKSPAKETKQFPKGRSTSSKPRTPSKRRGSKTSAKKSGKKKPPSSQRKARVQAPAPKKSVFATLLTETVPAFFANGEVVLARDASNSTGGMLEDVCQALVKVALSRAENSGELGKEQVVEAIFEILPKQLADHSIAFGSNIQRVDILPMKTK</sequence>
<accession>A0A4Y2FUV4</accession>
<feature type="region of interest" description="Disordered" evidence="1">
    <location>
        <begin position="345"/>
        <end position="411"/>
    </location>
</feature>
<organism evidence="2 3">
    <name type="scientific">Araneus ventricosus</name>
    <name type="common">Orbweaver spider</name>
    <name type="synonym">Epeira ventricosa</name>
    <dbReference type="NCBI Taxonomy" id="182803"/>
    <lineage>
        <taxon>Eukaryota</taxon>
        <taxon>Metazoa</taxon>
        <taxon>Ecdysozoa</taxon>
        <taxon>Arthropoda</taxon>
        <taxon>Chelicerata</taxon>
        <taxon>Arachnida</taxon>
        <taxon>Araneae</taxon>
        <taxon>Araneomorphae</taxon>
        <taxon>Entelegynae</taxon>
        <taxon>Araneoidea</taxon>
        <taxon>Araneidae</taxon>
        <taxon>Araneus</taxon>
    </lineage>
</organism>
<dbReference type="OrthoDB" id="6437192at2759"/>
<proteinExistence type="predicted"/>